<gene>
    <name evidence="1" type="ORF">HGUI_02007</name>
</gene>
<protein>
    <submittedName>
        <fullName evidence="1">Uncharacterized protein</fullName>
    </submittedName>
</protein>
<dbReference type="EMBL" id="FQNF01000031">
    <property type="protein sequence ID" value="SGZ39807.1"/>
    <property type="molecule type" value="Genomic_DNA"/>
</dbReference>
<evidence type="ECO:0000313" key="2">
    <source>
        <dbReference type="Proteomes" id="UP000183365"/>
    </source>
</evidence>
<accession>A0A1L0CY36</accession>
<sequence length="1746" mass="204562">MSLFNAINFETSGETIIAASDNVDTTAELQIEQSYQIYDEIMHLYYSKLYKQAISKFNSLFNMAIFKMDNESENLLEDIVDYMQIFDNTENKSDNDKIDSKFFELGKAFISDNVFFDFYYRNEKLDHLRYLVFRNFSCCLHDYLSQQLETSRNKCINWSNFMYISKVILVTSLKCLAFIDVIEPDLQFVTITLNLLKSFQSVKLTRNFIEFIATNSHSLFPAKTRSKMLPKTLQIIESEINILKSLHINENNLSPILTSLIEKFELNNGSMQITKTSKIYDMITRYISTYKSYTHSRNDNLKENIVVDYKDWNTFIGEIVDLTNQDNSSYIYGNENPDPYNTFEPYESITRVEFTVTKDTITEQPKNDCSEMPTVHENISDMGKAIDVNIGFIANISSKRNEKLVNENNSESIVVKKRISQRVKNLSEDNKREEESSSLQMKYLNQLDEFCGSEVPKYISNSDMESFEYLKDFRFSAFEKCHSDVYDLFENWDKNMSDMFTDHIEHFNIIETDKADKNGNHLLDIIINKLIENFQNKMSSEQMPSGSLYQFLSSVKDSPKNHYFQIKCQIVEYLLCFSYFESETLLTKYKWPSKLLSNFEFIFLSIHDYFLTNLDPNNAVDYCRAICIYEYLVELYLQANKKLTKSKQKTSEMMNQVINLQDRVEAWNINFFSISMYFEEEKHQIVNEVFIKKAWCDIFYQKTAYDEYTNFGDDVNEIMALFESVGNDFSIQNYNFRELPSINFSTLQLLKTKEIMSNEYNTSDSSLNKFLSVMVTFEEIIKFGNQNSWEFILAKFISNVKDPLVFNDILITILGNISASSEVDFCTVDSMFKTVLNTIMCFLRSSDYTSSQSRYTFLIENLNKIFICLKTYTDFLNKEIELGADVILRNVNNNEAFDHDKNVLNLYTMIYSVVNYETICKNEQYRENKSFFKKAKLSGKKWKDFLAYMSVVFCFQYQMLHFSNSADVDLMVEEHYFTVNVMSSQHILLAGMNICSNGNKVFLKYSQRYLMSLQNYTPAKDLLNQTLFCNYGLSLSNYVVDHHTNDDAVSNYKSENIDIEDYLVMCNYVIKRYWNSEEGLLKKLFINSNYKSEIEKMVLLIPWKHYTTHSIVQSNQKILDSYLSKDLLYSNFTKETPLEIISTGTDYEKVVHSKVLLAASINFLELFFLRKAKELDITSLITGIHSSNFNTIDQIIELLKTNIIFNMSCYEAWYLLGYCYLILLEHDLNSSADKINSQQKKLLMCTNQKKAILCFLEALRILNKYPSIINGQSEDMTILYLGVANSLYEAYCLPMSKVVFKVEKQNVENEYRGFYDEFPDGAFILKDELLKIFIMKTYDKGLSFLYGCTEDQNHIMKFFLTHSVCDYVEFTQTLPQKTNLKTFKFLSVVCDWSTESGKNLGYTFSHLYKNFYFNNTVLSKKNLNEAENYNDFMDLQRLFSMLIDRYQGVHLKQNFNNLLNLERKNILDTDEFNKYISNACSSMIKKTKDKTLDSHQEQIVLSLMLFDMKDYREILKTLWPMVSLSSPVKPLVNFNYFSIQKPGQSFIDMALITEIFMCSLYNLNNLVAYPAMFKKLKRSSNKMYGNMKLYEKWLNQAIEKVHDKYKDLSSFTEISSEQLLLIMETLNNAETLKIEDFGSSETSSYANKYSLLERYTDVLILSEITNDETYTEAALLLFVHTILQPYSKNCDTKQYEKYTEEMNKNDGDSIKHKKDLIKYMNVVLKKMESLVMSDLENVIDKFIYDT</sequence>
<reference evidence="2" key="1">
    <citation type="submission" date="2016-11" db="EMBL/GenBank/DDBJ databases">
        <authorList>
            <person name="Guldener U."/>
        </authorList>
    </citation>
    <scope>NUCLEOTIDE SEQUENCE [LARGE SCALE GENOMIC DNA]</scope>
</reference>
<proteinExistence type="predicted"/>
<keyword evidence="2" id="KW-1185">Reference proteome</keyword>
<evidence type="ECO:0000313" key="1">
    <source>
        <dbReference type="EMBL" id="SGZ39807.1"/>
    </source>
</evidence>
<name>A0A1L0CY36_9ASCO</name>
<dbReference type="OrthoDB" id="77564at2759"/>
<organism evidence="1 2">
    <name type="scientific">Hanseniaspora guilliermondii</name>
    <dbReference type="NCBI Taxonomy" id="56406"/>
    <lineage>
        <taxon>Eukaryota</taxon>
        <taxon>Fungi</taxon>
        <taxon>Dikarya</taxon>
        <taxon>Ascomycota</taxon>
        <taxon>Saccharomycotina</taxon>
        <taxon>Saccharomycetes</taxon>
        <taxon>Saccharomycodales</taxon>
        <taxon>Saccharomycodaceae</taxon>
        <taxon>Hanseniaspora</taxon>
    </lineage>
</organism>
<dbReference type="Proteomes" id="UP000183365">
    <property type="component" value="Unassembled WGS sequence"/>
</dbReference>
<dbReference type="VEuPathDB" id="FungiDB:HGUI_02007"/>